<evidence type="ECO:0000313" key="2">
    <source>
        <dbReference type="Proteomes" id="UP001054252"/>
    </source>
</evidence>
<evidence type="ECO:0000313" key="1">
    <source>
        <dbReference type="EMBL" id="GKV12460.1"/>
    </source>
</evidence>
<dbReference type="EMBL" id="BPVZ01000036">
    <property type="protein sequence ID" value="GKV12460.1"/>
    <property type="molecule type" value="Genomic_DNA"/>
</dbReference>
<protein>
    <submittedName>
        <fullName evidence="1">Uncharacterized protein</fullName>
    </submittedName>
</protein>
<reference evidence="1 2" key="1">
    <citation type="journal article" date="2021" name="Commun. Biol.">
        <title>The genome of Shorea leprosula (Dipterocarpaceae) highlights the ecological relevance of drought in aseasonal tropical rainforests.</title>
        <authorList>
            <person name="Ng K.K.S."/>
            <person name="Kobayashi M.J."/>
            <person name="Fawcett J.A."/>
            <person name="Hatakeyama M."/>
            <person name="Paape T."/>
            <person name="Ng C.H."/>
            <person name="Ang C.C."/>
            <person name="Tnah L.H."/>
            <person name="Lee C.T."/>
            <person name="Nishiyama T."/>
            <person name="Sese J."/>
            <person name="O'Brien M.J."/>
            <person name="Copetti D."/>
            <person name="Mohd Noor M.I."/>
            <person name="Ong R.C."/>
            <person name="Putra M."/>
            <person name="Sireger I.Z."/>
            <person name="Indrioko S."/>
            <person name="Kosugi Y."/>
            <person name="Izuno A."/>
            <person name="Isagi Y."/>
            <person name="Lee S.L."/>
            <person name="Shimizu K.K."/>
        </authorList>
    </citation>
    <scope>NUCLEOTIDE SEQUENCE [LARGE SCALE GENOMIC DNA]</scope>
    <source>
        <strain evidence="1">214</strain>
    </source>
</reference>
<dbReference type="AlphaFoldDB" id="A0AAV5JPZ3"/>
<keyword evidence="2" id="KW-1185">Reference proteome</keyword>
<accession>A0AAV5JPZ3</accession>
<proteinExistence type="predicted"/>
<organism evidence="1 2">
    <name type="scientific">Rubroshorea leprosula</name>
    <dbReference type="NCBI Taxonomy" id="152421"/>
    <lineage>
        <taxon>Eukaryota</taxon>
        <taxon>Viridiplantae</taxon>
        <taxon>Streptophyta</taxon>
        <taxon>Embryophyta</taxon>
        <taxon>Tracheophyta</taxon>
        <taxon>Spermatophyta</taxon>
        <taxon>Magnoliopsida</taxon>
        <taxon>eudicotyledons</taxon>
        <taxon>Gunneridae</taxon>
        <taxon>Pentapetalae</taxon>
        <taxon>rosids</taxon>
        <taxon>malvids</taxon>
        <taxon>Malvales</taxon>
        <taxon>Dipterocarpaceae</taxon>
        <taxon>Rubroshorea</taxon>
    </lineage>
</organism>
<comment type="caution">
    <text evidence="1">The sequence shown here is derived from an EMBL/GenBank/DDBJ whole genome shotgun (WGS) entry which is preliminary data.</text>
</comment>
<sequence>MLDIIDPCLKEGSRAETMTCIHIGLLCVQENVARLPTMASIVLMHNYQLLHDSPSNLMLFMHSATQADMSSSWDFSLKATESNINPEMELHHLQQMKFQLQI</sequence>
<dbReference type="Proteomes" id="UP001054252">
    <property type="component" value="Unassembled WGS sequence"/>
</dbReference>
<gene>
    <name evidence="1" type="ORF">SLEP1_g23600</name>
</gene>
<name>A0AAV5JPZ3_9ROSI</name>